<reference evidence="1 2" key="1">
    <citation type="submission" date="2018-08" db="EMBL/GenBank/DDBJ databases">
        <title>Freshwater and sediment microbial communities from various areas in North America, analyzing microbe dynamics in response to fracking.</title>
        <authorList>
            <person name="Lamendella R."/>
        </authorList>
    </citation>
    <scope>NUCLEOTIDE SEQUENCE [LARGE SCALE GENOMIC DNA]</scope>
    <source>
        <strain evidence="1 2">DB-1</strain>
    </source>
</reference>
<dbReference type="RefSeq" id="WP_172452018.1">
    <property type="nucleotide sequence ID" value="NZ_QTTY01000001.1"/>
</dbReference>
<evidence type="ECO:0000313" key="2">
    <source>
        <dbReference type="Proteomes" id="UP000256530"/>
    </source>
</evidence>
<evidence type="ECO:0000313" key="1">
    <source>
        <dbReference type="EMBL" id="REF41625.1"/>
    </source>
</evidence>
<comment type="caution">
    <text evidence="1">The sequence shown here is derived from an EMBL/GenBank/DDBJ whole genome shotgun (WGS) entry which is preliminary data.</text>
</comment>
<accession>A0A3D9VR51</accession>
<gene>
    <name evidence="1" type="ORF">DET55_101364</name>
</gene>
<name>A0A3D9VR51_BACMY</name>
<protein>
    <submittedName>
        <fullName evidence="1">Uncharacterized protein</fullName>
    </submittedName>
</protein>
<organism evidence="1 2">
    <name type="scientific">Bacillus mycoides</name>
    <dbReference type="NCBI Taxonomy" id="1405"/>
    <lineage>
        <taxon>Bacteria</taxon>
        <taxon>Bacillati</taxon>
        <taxon>Bacillota</taxon>
        <taxon>Bacilli</taxon>
        <taxon>Bacillales</taxon>
        <taxon>Bacillaceae</taxon>
        <taxon>Bacillus</taxon>
        <taxon>Bacillus cereus group</taxon>
    </lineage>
</organism>
<proteinExistence type="predicted"/>
<dbReference type="AlphaFoldDB" id="A0A3D9VR51"/>
<dbReference type="EMBL" id="QTTY01000001">
    <property type="protein sequence ID" value="REF41625.1"/>
    <property type="molecule type" value="Genomic_DNA"/>
</dbReference>
<sequence length="58" mass="7139">MKNREEMIQELKEFQNAKFEVEMLNDEDTLDFCVKLIYEIFIERKHTYIPDLKRGEIN</sequence>
<dbReference type="Proteomes" id="UP000256530">
    <property type="component" value="Unassembled WGS sequence"/>
</dbReference>